<comment type="similarity">
    <text evidence="3 10">Belongs to the peptidase S54 family.</text>
</comment>
<feature type="compositionally biased region" description="Low complexity" evidence="11">
    <location>
        <begin position="77"/>
        <end position="94"/>
    </location>
</feature>
<keyword evidence="6 10" id="KW-0378">Hydrolase</keyword>
<comment type="caution">
    <text evidence="13">The sequence shown here is derived from an EMBL/GenBank/DDBJ whole genome shotgun (WGS) entry which is preliminary data.</text>
</comment>
<keyword evidence="5 10" id="KW-0812">Transmembrane</keyword>
<keyword evidence="9 10" id="KW-0472">Membrane</keyword>
<evidence type="ECO:0000256" key="4">
    <source>
        <dbReference type="ARBA" id="ARBA00022670"/>
    </source>
</evidence>
<feature type="compositionally biased region" description="Polar residues" evidence="11">
    <location>
        <begin position="143"/>
        <end position="164"/>
    </location>
</feature>
<dbReference type="AlphaFoldDB" id="A0A4Q1BFP5"/>
<evidence type="ECO:0000256" key="1">
    <source>
        <dbReference type="ARBA" id="ARBA00000156"/>
    </source>
</evidence>
<feature type="transmembrane region" description="Helical" evidence="10">
    <location>
        <begin position="423"/>
        <end position="442"/>
    </location>
</feature>
<feature type="compositionally biased region" description="Pro residues" evidence="11">
    <location>
        <begin position="1"/>
        <end position="13"/>
    </location>
</feature>
<dbReference type="EC" id="3.4.21.105" evidence="10"/>
<feature type="compositionally biased region" description="Low complexity" evidence="11">
    <location>
        <begin position="119"/>
        <end position="139"/>
    </location>
</feature>
<dbReference type="PANTHER" id="PTHR22936">
    <property type="entry name" value="RHOMBOID-RELATED"/>
    <property type="match status" value="1"/>
</dbReference>
<accession>A0A4Q1BFP5</accession>
<feature type="region of interest" description="Disordered" evidence="11">
    <location>
        <begin position="1"/>
        <end position="179"/>
    </location>
</feature>
<evidence type="ECO:0000256" key="10">
    <source>
        <dbReference type="RuleBase" id="RU362115"/>
    </source>
</evidence>
<name>A0A4Q1BFP5_TREME</name>
<feature type="compositionally biased region" description="Basic and acidic residues" evidence="11">
    <location>
        <begin position="101"/>
        <end position="116"/>
    </location>
</feature>
<dbReference type="InterPro" id="IPR035952">
    <property type="entry name" value="Rhomboid-like_sf"/>
</dbReference>
<comment type="subcellular location">
    <subcellularLocation>
        <location evidence="2 10">Membrane</location>
        <topology evidence="2 10">Multi-pass membrane protein</topology>
    </subcellularLocation>
</comment>
<dbReference type="OrthoDB" id="2146116at2759"/>
<dbReference type="EMBL" id="SDIL01000158">
    <property type="protein sequence ID" value="RXK35113.1"/>
    <property type="molecule type" value="Genomic_DNA"/>
</dbReference>
<keyword evidence="7 10" id="KW-0720">Serine protease</keyword>
<comment type="function">
    <text evidence="10">Serine protease involved in intramembrane proteolysis.</text>
</comment>
<evidence type="ECO:0000256" key="5">
    <source>
        <dbReference type="ARBA" id="ARBA00022692"/>
    </source>
</evidence>
<comment type="catalytic activity">
    <reaction evidence="1 10">
        <text>Cleaves type-1 transmembrane domains using a catalytic dyad composed of serine and histidine that are contributed by different transmembrane domains.</text>
        <dbReference type="EC" id="3.4.21.105"/>
    </reaction>
</comment>
<evidence type="ECO:0000256" key="7">
    <source>
        <dbReference type="ARBA" id="ARBA00022825"/>
    </source>
</evidence>
<feature type="transmembrane region" description="Helical" evidence="10">
    <location>
        <begin position="317"/>
        <end position="337"/>
    </location>
</feature>
<sequence length="532" mass="57345">MPLTGPRPNPSPAQIPSYPNPDSTYPASDVRGPAFPSSPPSSQRPFPHQSSPESGTTVLEPNPYPTHGHSPAEDLQRQWLQSQNIQQQQQQQQQRPLSVSREPDQNDARGHMDLAEGHPLAAYPPAALGLLADGLPQDPHSVQAPNRPSSPSIGPWDSASQRSPLPSVVNFPLPQPTRAPLTDRARLKVKNKPSLGGLSYIDEEGAYYKSDSSRPASDMALAKERDQNVETLGLVADAADMGGAERGVKFAEYEQSPWPYPPSQTTGSVERGGRLWRLLLFPSGLDRLLALFGRDTGVAPVEQAIERKKRGIGGQRWPVAAWGLAVAMTAVLIYELVANHVAQGTPIAIKVSVVAMIGPSAEVLINIGARFPPCMKDVADIPPTFQLACLNDTSNPPTTSCSIEQLCGHGGFHGQEPDQSWRFVLPIFLHVGIIHLLLNMAAQVTIGAQIEREMGTIPFLMVYMAGGIYGFVLGGNFSRTGIPSVGASGALFAINACVTVDLGLHWKYEPRPKLKAFLLLIEFCVGIAIGYM</sequence>
<keyword evidence="8 10" id="KW-1133">Transmembrane helix</keyword>
<protein>
    <recommendedName>
        <fullName evidence="10">Rhomboid-type serine protease</fullName>
        <ecNumber evidence="10">3.4.21.105</ecNumber>
    </recommendedName>
</protein>
<evidence type="ECO:0000256" key="11">
    <source>
        <dbReference type="SAM" id="MobiDB-lite"/>
    </source>
</evidence>
<dbReference type="Pfam" id="PF01694">
    <property type="entry name" value="Rhomboid"/>
    <property type="match status" value="1"/>
</dbReference>
<dbReference type="GO" id="GO:0016020">
    <property type="term" value="C:membrane"/>
    <property type="evidence" value="ECO:0007669"/>
    <property type="project" value="UniProtKB-SubCell"/>
</dbReference>
<evidence type="ECO:0000313" key="13">
    <source>
        <dbReference type="EMBL" id="RXK35113.1"/>
    </source>
</evidence>
<feature type="compositionally biased region" description="Low complexity" evidence="11">
    <location>
        <begin position="40"/>
        <end position="52"/>
    </location>
</feature>
<dbReference type="GO" id="GO:0006508">
    <property type="term" value="P:proteolysis"/>
    <property type="evidence" value="ECO:0007669"/>
    <property type="project" value="UniProtKB-KW"/>
</dbReference>
<evidence type="ECO:0000256" key="8">
    <source>
        <dbReference type="ARBA" id="ARBA00022989"/>
    </source>
</evidence>
<evidence type="ECO:0000256" key="3">
    <source>
        <dbReference type="ARBA" id="ARBA00009045"/>
    </source>
</evidence>
<evidence type="ECO:0000256" key="2">
    <source>
        <dbReference type="ARBA" id="ARBA00004141"/>
    </source>
</evidence>
<feature type="domain" description="Peptidase S54 rhomboid" evidence="12">
    <location>
        <begin position="418"/>
        <end position="526"/>
    </location>
</feature>
<comment type="caution">
    <text evidence="10">Lacks conserved residue(s) required for the propagation of feature annotation.</text>
</comment>
<dbReference type="InParanoid" id="A0A4Q1BFP5"/>
<gene>
    <name evidence="13" type="ORF">M231_07630</name>
</gene>
<dbReference type="STRING" id="5217.A0A4Q1BFP5"/>
<dbReference type="Proteomes" id="UP000289152">
    <property type="component" value="Unassembled WGS sequence"/>
</dbReference>
<keyword evidence="14" id="KW-1185">Reference proteome</keyword>
<dbReference type="VEuPathDB" id="FungiDB:TREMEDRAFT_34153"/>
<reference evidence="13 14" key="1">
    <citation type="submission" date="2016-06" db="EMBL/GenBank/DDBJ databases">
        <title>Evolution of pathogenesis and genome organization in the Tremellales.</title>
        <authorList>
            <person name="Cuomo C."/>
            <person name="Litvintseva A."/>
            <person name="Heitman J."/>
            <person name="Chen Y."/>
            <person name="Sun S."/>
            <person name="Springer D."/>
            <person name="Dromer F."/>
            <person name="Young S."/>
            <person name="Zeng Q."/>
            <person name="Chapman S."/>
            <person name="Gujja S."/>
            <person name="Saif S."/>
            <person name="Birren B."/>
        </authorList>
    </citation>
    <scope>NUCLEOTIDE SEQUENCE [LARGE SCALE GENOMIC DNA]</scope>
    <source>
        <strain evidence="13 14">ATCC 28783</strain>
    </source>
</reference>
<dbReference type="SUPFAM" id="SSF144091">
    <property type="entry name" value="Rhomboid-like"/>
    <property type="match status" value="1"/>
</dbReference>
<dbReference type="PANTHER" id="PTHR22936:SF69">
    <property type="entry name" value="RHOMBOID-LIKE PROTEIN"/>
    <property type="match status" value="1"/>
</dbReference>
<evidence type="ECO:0000313" key="14">
    <source>
        <dbReference type="Proteomes" id="UP000289152"/>
    </source>
</evidence>
<organism evidence="13 14">
    <name type="scientific">Tremella mesenterica</name>
    <name type="common">Jelly fungus</name>
    <dbReference type="NCBI Taxonomy" id="5217"/>
    <lineage>
        <taxon>Eukaryota</taxon>
        <taxon>Fungi</taxon>
        <taxon>Dikarya</taxon>
        <taxon>Basidiomycota</taxon>
        <taxon>Agaricomycotina</taxon>
        <taxon>Tremellomycetes</taxon>
        <taxon>Tremellales</taxon>
        <taxon>Tremellaceae</taxon>
        <taxon>Tremella</taxon>
    </lineage>
</organism>
<dbReference type="GO" id="GO:0004252">
    <property type="term" value="F:serine-type endopeptidase activity"/>
    <property type="evidence" value="ECO:0007669"/>
    <property type="project" value="InterPro"/>
</dbReference>
<keyword evidence="4 10" id="KW-0645">Protease</keyword>
<dbReference type="InterPro" id="IPR022764">
    <property type="entry name" value="Peptidase_S54_rhomboid_dom"/>
</dbReference>
<dbReference type="InterPro" id="IPR002610">
    <property type="entry name" value="Peptidase_S54_rhomboid-like"/>
</dbReference>
<feature type="transmembrane region" description="Helical" evidence="10">
    <location>
        <begin position="516"/>
        <end position="531"/>
    </location>
</feature>
<feature type="transmembrane region" description="Helical" evidence="10">
    <location>
        <begin position="454"/>
        <end position="473"/>
    </location>
</feature>
<evidence type="ECO:0000256" key="6">
    <source>
        <dbReference type="ARBA" id="ARBA00022801"/>
    </source>
</evidence>
<feature type="transmembrane region" description="Helical" evidence="10">
    <location>
        <begin position="485"/>
        <end position="504"/>
    </location>
</feature>
<evidence type="ECO:0000256" key="9">
    <source>
        <dbReference type="ARBA" id="ARBA00023136"/>
    </source>
</evidence>
<proteinExistence type="inferred from homology"/>
<dbReference type="Gene3D" id="1.20.1540.10">
    <property type="entry name" value="Rhomboid-like"/>
    <property type="match status" value="1"/>
</dbReference>
<evidence type="ECO:0000259" key="12">
    <source>
        <dbReference type="Pfam" id="PF01694"/>
    </source>
</evidence>